<feature type="domain" description="CNH" evidence="4">
    <location>
        <begin position="218"/>
        <end position="520"/>
    </location>
</feature>
<dbReference type="InterPro" id="IPR035974">
    <property type="entry name" value="Rap/Ran-GAP_sf"/>
</dbReference>
<feature type="compositionally biased region" description="Basic residues" evidence="2">
    <location>
        <begin position="701"/>
        <end position="735"/>
    </location>
</feature>
<feature type="non-terminal residue" evidence="5">
    <location>
        <position position="1"/>
    </location>
</feature>
<gene>
    <name evidence="5" type="ORF">Pmani_027058</name>
</gene>
<dbReference type="Pfam" id="PF02145">
    <property type="entry name" value="Rap_GAP"/>
    <property type="match status" value="1"/>
</dbReference>
<dbReference type="GO" id="GO:0051056">
    <property type="term" value="P:regulation of small GTPase mediated signal transduction"/>
    <property type="evidence" value="ECO:0007669"/>
    <property type="project" value="InterPro"/>
</dbReference>
<feature type="compositionally biased region" description="Pro residues" evidence="2">
    <location>
        <begin position="646"/>
        <end position="673"/>
    </location>
</feature>
<dbReference type="InterPro" id="IPR050989">
    <property type="entry name" value="Rap1_Ran_GAP"/>
</dbReference>
<dbReference type="SMART" id="SM00036">
    <property type="entry name" value="CNH"/>
    <property type="match status" value="1"/>
</dbReference>
<feature type="domain" description="Rap-GAP" evidence="3">
    <location>
        <begin position="1"/>
        <end position="117"/>
    </location>
</feature>
<evidence type="ECO:0008006" key="7">
    <source>
        <dbReference type="Google" id="ProtNLM"/>
    </source>
</evidence>
<evidence type="ECO:0000313" key="6">
    <source>
        <dbReference type="Proteomes" id="UP001292094"/>
    </source>
</evidence>
<evidence type="ECO:0000259" key="4">
    <source>
        <dbReference type="PROSITE" id="PS50219"/>
    </source>
</evidence>
<dbReference type="PANTHER" id="PTHR15711">
    <property type="entry name" value="RAP GTPASE-ACTIVATING PROTEIN"/>
    <property type="match status" value="1"/>
</dbReference>
<dbReference type="PANTHER" id="PTHR15711:SF62">
    <property type="entry name" value="GTPASE-ACTIVATING RAP_RAN-GAP DOMAIN-LIKE PROTEIN 3"/>
    <property type="match status" value="1"/>
</dbReference>
<dbReference type="InterPro" id="IPR000331">
    <property type="entry name" value="Rap/Ran_GAP_dom"/>
</dbReference>
<dbReference type="InterPro" id="IPR001180">
    <property type="entry name" value="CNH_dom"/>
</dbReference>
<dbReference type="SUPFAM" id="SSF111347">
    <property type="entry name" value="Rap/Ran-GAP"/>
    <property type="match status" value="1"/>
</dbReference>
<evidence type="ECO:0000256" key="1">
    <source>
        <dbReference type="ARBA" id="ARBA00022468"/>
    </source>
</evidence>
<dbReference type="PROSITE" id="PS50085">
    <property type="entry name" value="RAPGAP"/>
    <property type="match status" value="1"/>
</dbReference>
<accession>A0AAE1P4T1</accession>
<feature type="region of interest" description="Disordered" evidence="2">
    <location>
        <begin position="585"/>
        <end position="735"/>
    </location>
</feature>
<dbReference type="GO" id="GO:0005096">
    <property type="term" value="F:GTPase activator activity"/>
    <property type="evidence" value="ECO:0007669"/>
    <property type="project" value="UniProtKB-KW"/>
</dbReference>
<keyword evidence="6" id="KW-1185">Reference proteome</keyword>
<evidence type="ECO:0000259" key="3">
    <source>
        <dbReference type="PROSITE" id="PS50085"/>
    </source>
</evidence>
<dbReference type="Gene3D" id="3.40.50.11210">
    <property type="entry name" value="Rap/Ran-GAP"/>
    <property type="match status" value="1"/>
</dbReference>
<proteinExistence type="predicted"/>
<dbReference type="Proteomes" id="UP001292094">
    <property type="component" value="Unassembled WGS sequence"/>
</dbReference>
<name>A0AAE1P4T1_9EUCA</name>
<protein>
    <recommendedName>
        <fullName evidence="7">GTPase-activating Rap/Ran-GAP domain-like protein 3</fullName>
    </recommendedName>
</protein>
<keyword evidence="1" id="KW-0343">GTPase activation</keyword>
<dbReference type="Pfam" id="PF00780">
    <property type="entry name" value="CNH"/>
    <property type="match status" value="1"/>
</dbReference>
<dbReference type="PROSITE" id="PS50219">
    <property type="entry name" value="CNH"/>
    <property type="match status" value="1"/>
</dbReference>
<sequence length="735" mass="82399">VERKRHIGNDIVNIVFLEGGAEDMAAFSPSYIKSQFTHVFALVSYLSDEDAYRLQVYSEETVPLFGPSLPCPPVFYNQEEFREFLLVKLINGEKATFNTPIFSQKRERTLDMLIKDLYQEHINDNRGTMLNRRAFSDVLPDPPRSSRRKEEARQVEFVRFGQALKLDTIVKGDAPTSLATTGLFKRTSTEGSNGSPSSSNTALHARPWEPQCCYPDFPSEVVCGDSWGDNRLLLAPSEGVFLVEGEGVAHRAIFDKSVQVKQLSVVEAHGILLLRVDKGRDGKIHVFRLSDFECEDDHMRTKSELKEHRLERTKGCYMYAISRPGGSHLRMVVGVGKKLLVLQWRHSAAWTAWCPASDTDTVEGFQFIREIALAETPTIITLVDSPIVSSAGGLTDNKICIGYKHQWDLVNERTGEVTKLHHVDASKVNLVTAIDIYEDDEAELLLCYNNTCHFQKLTEECSNEFDFHWNSVPEAIVCAFPYILAFTQDSIEIRLIINGNLVQTMDMPRLAFITSKSDIFFATTAPESFTLKRERVKVDRLERDPSLSPPPSPHGKEYTVLDRDAVKPFRIYRIPFRCLTGSSTCERRCPTPSTPLNPPVLGDKEDCIGGDSGSREGGSSSRGGMHLRVSDQRYASRSCTASPTHNPSPPGPFPSYTPSPSSSPPVNHPPPQGSPSHQAAPQKPRNRTNSLTVDSAGSLLNHHHGRPHLIHSHSQHHQPQHHHHHHHHHHHSPVK</sequence>
<dbReference type="EMBL" id="JAWZYT010002996">
    <property type="protein sequence ID" value="KAK4300761.1"/>
    <property type="molecule type" value="Genomic_DNA"/>
</dbReference>
<evidence type="ECO:0000256" key="2">
    <source>
        <dbReference type="SAM" id="MobiDB-lite"/>
    </source>
</evidence>
<comment type="caution">
    <text evidence="5">The sequence shown here is derived from an EMBL/GenBank/DDBJ whole genome shotgun (WGS) entry which is preliminary data.</text>
</comment>
<dbReference type="AlphaFoldDB" id="A0AAE1P4T1"/>
<evidence type="ECO:0000313" key="5">
    <source>
        <dbReference type="EMBL" id="KAK4300761.1"/>
    </source>
</evidence>
<organism evidence="5 6">
    <name type="scientific">Petrolisthes manimaculis</name>
    <dbReference type="NCBI Taxonomy" id="1843537"/>
    <lineage>
        <taxon>Eukaryota</taxon>
        <taxon>Metazoa</taxon>
        <taxon>Ecdysozoa</taxon>
        <taxon>Arthropoda</taxon>
        <taxon>Crustacea</taxon>
        <taxon>Multicrustacea</taxon>
        <taxon>Malacostraca</taxon>
        <taxon>Eumalacostraca</taxon>
        <taxon>Eucarida</taxon>
        <taxon>Decapoda</taxon>
        <taxon>Pleocyemata</taxon>
        <taxon>Anomura</taxon>
        <taxon>Galatheoidea</taxon>
        <taxon>Porcellanidae</taxon>
        <taxon>Petrolisthes</taxon>
    </lineage>
</organism>
<reference evidence="5" key="1">
    <citation type="submission" date="2023-11" db="EMBL/GenBank/DDBJ databases">
        <title>Genome assemblies of two species of porcelain crab, Petrolisthes cinctipes and Petrolisthes manimaculis (Anomura: Porcellanidae).</title>
        <authorList>
            <person name="Angst P."/>
        </authorList>
    </citation>
    <scope>NUCLEOTIDE SEQUENCE</scope>
    <source>
        <strain evidence="5">PB745_02</strain>
        <tissue evidence="5">Gill</tissue>
    </source>
</reference>